<accession>A0A1W6L7K4</accession>
<proteinExistence type="predicted"/>
<evidence type="ECO:0000313" key="2">
    <source>
        <dbReference type="Proteomes" id="UP000193427"/>
    </source>
</evidence>
<dbReference type="STRING" id="946333.A4W93_09845"/>
<name>A0A1W6L7K4_9BURK</name>
<evidence type="ECO:0000313" key="1">
    <source>
        <dbReference type="EMBL" id="ARN20187.1"/>
    </source>
</evidence>
<protein>
    <submittedName>
        <fullName evidence="1">Uncharacterized protein</fullName>
    </submittedName>
</protein>
<gene>
    <name evidence="1" type="ORF">A4W93_09845</name>
</gene>
<keyword evidence="2" id="KW-1185">Reference proteome</keyword>
<dbReference type="EMBL" id="CP015118">
    <property type="protein sequence ID" value="ARN20187.1"/>
    <property type="molecule type" value="Genomic_DNA"/>
</dbReference>
<dbReference type="Proteomes" id="UP000193427">
    <property type="component" value="Chromosome"/>
</dbReference>
<dbReference type="RefSeq" id="WP_085750454.1">
    <property type="nucleotide sequence ID" value="NZ_BSPR01000014.1"/>
</dbReference>
<dbReference type="AlphaFoldDB" id="A0A1W6L7K4"/>
<sequence>MLVVLGILLGGCASQAPTVDVSGLERSSVLRVEDLRPETERRSETFSYSISSDAYAIYRLEDGATNPSALRLLQHRAFEQSGGKPDVGALKVRHLVVYRNLQAEFRRTAVAGALGGTVGAVLVGPPMKGPDGTATSAVDRAGFEALGATEYKRGIYSAEENPDRGSVHVVYIETEIGGKRVFTRTVGPVKGKDGNNALSDVVDASIKAHLSQYL</sequence>
<dbReference type="KEGG" id="rgu:A4W93_09845"/>
<reference evidence="1 2" key="1">
    <citation type="submission" date="2016-04" db="EMBL/GenBank/DDBJ databases">
        <title>Complete genome sequence of natural rubber-degrading, novel Gram-negative bacterium, Rhizobacter gummiphilus strain NS21.</title>
        <authorList>
            <person name="Tabata M."/>
            <person name="Kasai D."/>
            <person name="Fukuda M."/>
        </authorList>
    </citation>
    <scope>NUCLEOTIDE SEQUENCE [LARGE SCALE GENOMIC DNA]</scope>
    <source>
        <strain evidence="1 2">NS21</strain>
    </source>
</reference>
<organism evidence="1 2">
    <name type="scientific">Piscinibacter gummiphilus</name>
    <dbReference type="NCBI Taxonomy" id="946333"/>
    <lineage>
        <taxon>Bacteria</taxon>
        <taxon>Pseudomonadati</taxon>
        <taxon>Pseudomonadota</taxon>
        <taxon>Betaproteobacteria</taxon>
        <taxon>Burkholderiales</taxon>
        <taxon>Sphaerotilaceae</taxon>
        <taxon>Piscinibacter</taxon>
    </lineage>
</organism>